<dbReference type="OrthoDB" id="291140at2"/>
<keyword evidence="2" id="KW-1133">Transmembrane helix</keyword>
<feature type="region of interest" description="Disordered" evidence="1">
    <location>
        <begin position="147"/>
        <end position="180"/>
    </location>
</feature>
<keyword evidence="4" id="KW-1185">Reference proteome</keyword>
<evidence type="ECO:0000256" key="2">
    <source>
        <dbReference type="SAM" id="Phobius"/>
    </source>
</evidence>
<protein>
    <submittedName>
        <fullName evidence="3">Uncharacterized protein</fullName>
    </submittedName>
</protein>
<sequence>MIIATLLEPLLAIDSRERWTSMGDHFSGKNAELNAGDLIGLAVMVAGLVLLFVVLNKISKLKIDRPKKNPFTGTDSLFRRLCVTHGLARADGRLVRRLATEAGLKSPAEAFLRPDLFERVLASKSAQAKPLKAQIQRIADTLFTGLGVTGQEAPPSQSGAPPEHRAPGAAEPGGDPQQSV</sequence>
<organism evidence="3 4">
    <name type="scientific">Pseudobythopirellula maris</name>
    <dbReference type="NCBI Taxonomy" id="2527991"/>
    <lineage>
        <taxon>Bacteria</taxon>
        <taxon>Pseudomonadati</taxon>
        <taxon>Planctomycetota</taxon>
        <taxon>Planctomycetia</taxon>
        <taxon>Pirellulales</taxon>
        <taxon>Lacipirellulaceae</taxon>
        <taxon>Pseudobythopirellula</taxon>
    </lineage>
</organism>
<evidence type="ECO:0000313" key="3">
    <source>
        <dbReference type="EMBL" id="TWT89632.1"/>
    </source>
</evidence>
<dbReference type="EMBL" id="SJPQ01000001">
    <property type="protein sequence ID" value="TWT89632.1"/>
    <property type="molecule type" value="Genomic_DNA"/>
</dbReference>
<evidence type="ECO:0000313" key="4">
    <source>
        <dbReference type="Proteomes" id="UP000315440"/>
    </source>
</evidence>
<keyword evidence="2" id="KW-0472">Membrane</keyword>
<proteinExistence type="predicted"/>
<dbReference type="Proteomes" id="UP000315440">
    <property type="component" value="Unassembled WGS sequence"/>
</dbReference>
<evidence type="ECO:0000256" key="1">
    <source>
        <dbReference type="SAM" id="MobiDB-lite"/>
    </source>
</evidence>
<dbReference type="RefSeq" id="WP_146395448.1">
    <property type="nucleotide sequence ID" value="NZ_SJPQ01000001.1"/>
</dbReference>
<feature type="transmembrane region" description="Helical" evidence="2">
    <location>
        <begin position="38"/>
        <end position="58"/>
    </location>
</feature>
<name>A0A5C5ZQ40_9BACT</name>
<keyword evidence="2" id="KW-0812">Transmembrane</keyword>
<comment type="caution">
    <text evidence="3">The sequence shown here is derived from an EMBL/GenBank/DDBJ whole genome shotgun (WGS) entry which is preliminary data.</text>
</comment>
<reference evidence="3 4" key="1">
    <citation type="submission" date="2019-02" db="EMBL/GenBank/DDBJ databases">
        <title>Deep-cultivation of Planctomycetes and their phenomic and genomic characterization uncovers novel biology.</title>
        <authorList>
            <person name="Wiegand S."/>
            <person name="Jogler M."/>
            <person name="Boedeker C."/>
            <person name="Pinto D."/>
            <person name="Vollmers J."/>
            <person name="Rivas-Marin E."/>
            <person name="Kohn T."/>
            <person name="Peeters S.H."/>
            <person name="Heuer A."/>
            <person name="Rast P."/>
            <person name="Oberbeckmann S."/>
            <person name="Bunk B."/>
            <person name="Jeske O."/>
            <person name="Meyerdierks A."/>
            <person name="Storesund J.E."/>
            <person name="Kallscheuer N."/>
            <person name="Luecker S."/>
            <person name="Lage O.M."/>
            <person name="Pohl T."/>
            <person name="Merkel B.J."/>
            <person name="Hornburger P."/>
            <person name="Mueller R.-W."/>
            <person name="Bruemmer F."/>
            <person name="Labrenz M."/>
            <person name="Spormann A.M."/>
            <person name="Op Den Camp H."/>
            <person name="Overmann J."/>
            <person name="Amann R."/>
            <person name="Jetten M.S.M."/>
            <person name="Mascher T."/>
            <person name="Medema M.H."/>
            <person name="Devos D.P."/>
            <person name="Kaster A.-K."/>
            <person name="Ovreas L."/>
            <person name="Rohde M."/>
            <person name="Galperin M.Y."/>
            <person name="Jogler C."/>
        </authorList>
    </citation>
    <scope>NUCLEOTIDE SEQUENCE [LARGE SCALE GENOMIC DNA]</scope>
    <source>
        <strain evidence="3 4">Mal64</strain>
    </source>
</reference>
<gene>
    <name evidence="3" type="ORF">Mal64_00090</name>
</gene>
<dbReference type="AlphaFoldDB" id="A0A5C5ZQ40"/>
<accession>A0A5C5ZQ40</accession>